<keyword evidence="3" id="KW-0560">Oxidoreductase</keyword>
<keyword evidence="4" id="KW-0408">Iron</keyword>
<gene>
    <name evidence="5" type="ORF">JJQ90_00650</name>
</gene>
<dbReference type="EMBL" id="JAERQM010000001">
    <property type="protein sequence ID" value="MBU8542190.1"/>
    <property type="molecule type" value="Genomic_DNA"/>
</dbReference>
<dbReference type="RefSeq" id="WP_216872547.1">
    <property type="nucleotide sequence ID" value="NZ_JAERQM010000001.1"/>
</dbReference>
<evidence type="ECO:0000313" key="5">
    <source>
        <dbReference type="EMBL" id="MBU8542190.1"/>
    </source>
</evidence>
<evidence type="ECO:0000313" key="6">
    <source>
        <dbReference type="Proteomes" id="UP000689967"/>
    </source>
</evidence>
<dbReference type="Proteomes" id="UP000689967">
    <property type="component" value="Unassembled WGS sequence"/>
</dbReference>
<evidence type="ECO:0000256" key="1">
    <source>
        <dbReference type="ARBA" id="ARBA00022723"/>
    </source>
</evidence>
<keyword evidence="1" id="KW-0479">Metal-binding</keyword>
<keyword evidence="2 5" id="KW-0223">Dioxygenase</keyword>
<dbReference type="PANTHER" id="PTHR12918:SF1">
    <property type="entry name" value="CYSTEINE DIOXYGENASE TYPE 1"/>
    <property type="match status" value="1"/>
</dbReference>
<dbReference type="Pfam" id="PF05995">
    <property type="entry name" value="CDO_I"/>
    <property type="match status" value="1"/>
</dbReference>
<evidence type="ECO:0000256" key="4">
    <source>
        <dbReference type="ARBA" id="ARBA00023004"/>
    </source>
</evidence>
<evidence type="ECO:0000256" key="3">
    <source>
        <dbReference type="ARBA" id="ARBA00023002"/>
    </source>
</evidence>
<evidence type="ECO:0000256" key="2">
    <source>
        <dbReference type="ARBA" id="ARBA00022964"/>
    </source>
</evidence>
<comment type="caution">
    <text evidence="5">The sequence shown here is derived from an EMBL/GenBank/DDBJ whole genome shotgun (WGS) entry which is preliminary data.</text>
</comment>
<keyword evidence="6" id="KW-1185">Reference proteome</keyword>
<name>A0ABS6H0J9_9PROT</name>
<dbReference type="GO" id="GO:0051213">
    <property type="term" value="F:dioxygenase activity"/>
    <property type="evidence" value="ECO:0007669"/>
    <property type="project" value="UniProtKB-KW"/>
</dbReference>
<dbReference type="InterPro" id="IPR010300">
    <property type="entry name" value="CDO_1"/>
</dbReference>
<dbReference type="PANTHER" id="PTHR12918">
    <property type="entry name" value="CYSTEINE DIOXYGENASE"/>
    <property type="match status" value="1"/>
</dbReference>
<reference evidence="5 6" key="1">
    <citation type="submission" date="2021-01" db="EMBL/GenBank/DDBJ databases">
        <title>Roseomonas sp. nov, a bacterium isolated from an oil production mixture in Yumen Oilfield.</title>
        <authorList>
            <person name="Wu D."/>
        </authorList>
    </citation>
    <scope>NUCLEOTIDE SEQUENCE [LARGE SCALE GENOMIC DNA]</scope>
    <source>
        <strain evidence="5 6">ROY-5-3</strain>
    </source>
</reference>
<sequence>MTFVRSLPPRDTMLAGIDAAARLPEHDRPGAVAAAIQAFAADPALLEGLDCPCCPDRYVRHLLHSDPAGGYAVVALVWRPGQMSPVHAHRTWCAFAVHHGALTETYYSQDEGDLPVPAATKLLMRGEGSHGPADPALIHRLANLSCRTAISIHCYGVAFDRFGQDVNEIHAA</sequence>
<dbReference type="CDD" id="cd10548">
    <property type="entry name" value="cupin_CDO"/>
    <property type="match status" value="1"/>
</dbReference>
<proteinExistence type="predicted"/>
<organism evidence="5 6">
    <name type="scientific">Falsiroseomonas oleicola</name>
    <dbReference type="NCBI Taxonomy" id="2801474"/>
    <lineage>
        <taxon>Bacteria</taxon>
        <taxon>Pseudomonadati</taxon>
        <taxon>Pseudomonadota</taxon>
        <taxon>Alphaproteobacteria</taxon>
        <taxon>Acetobacterales</taxon>
        <taxon>Roseomonadaceae</taxon>
        <taxon>Falsiroseomonas</taxon>
    </lineage>
</organism>
<accession>A0ABS6H0J9</accession>
<protein>
    <submittedName>
        <fullName evidence="5">Cysteine dioxygenase family protein</fullName>
    </submittedName>
</protein>